<sequence length="70" mass="7720">MLYMFAPKSSWPELLGQNASSAKATIEKENPLVMVVPLPARCPRPEWVCCDRVYASVDENGKVIEVPTVG</sequence>
<evidence type="ECO:0000256" key="1">
    <source>
        <dbReference type="ARBA" id="ARBA00008210"/>
    </source>
</evidence>
<comment type="similarity">
    <text evidence="1">Belongs to the protease inhibitor I13 (potato type I serine protease inhibitor) family.</text>
</comment>
<name>A0A8T0CHG3_CORYI</name>
<gene>
    <name evidence="4" type="ORF">BT93_L3373</name>
</gene>
<comment type="caution">
    <text evidence="4">The sequence shown here is derived from an EMBL/GenBank/DDBJ whole genome shotgun (WGS) entry which is preliminary data.</text>
</comment>
<evidence type="ECO:0000256" key="3">
    <source>
        <dbReference type="ARBA" id="ARBA00022900"/>
    </source>
</evidence>
<dbReference type="PROSITE" id="PS00285">
    <property type="entry name" value="POTATO_INHIBITOR"/>
    <property type="match status" value="1"/>
</dbReference>
<dbReference type="InterPro" id="IPR036354">
    <property type="entry name" value="Prot_inh_pot1_sf"/>
</dbReference>
<dbReference type="PANTHER" id="PTHR33091">
    <property type="entry name" value="PROTEIN, PUTATIVE, EXPRESSED-RELATED"/>
    <property type="match status" value="1"/>
</dbReference>
<dbReference type="SUPFAM" id="SSF54654">
    <property type="entry name" value="CI-2 family of serine protease inhibitors"/>
    <property type="match status" value="1"/>
</dbReference>
<protein>
    <submittedName>
        <fullName evidence="4">Uncharacterized protein</fullName>
    </submittedName>
</protein>
<keyword evidence="2" id="KW-0646">Protease inhibitor</keyword>
<dbReference type="Gramene" id="rna-gnl|WGS:JABURB|Cocit.L3373.1">
    <property type="protein sequence ID" value="cds-KAF7847091.1"/>
    <property type="gene ID" value="gene-BT93_L3373"/>
</dbReference>
<keyword evidence="3" id="KW-0722">Serine protease inhibitor</keyword>
<dbReference type="GO" id="GO:0009611">
    <property type="term" value="P:response to wounding"/>
    <property type="evidence" value="ECO:0007669"/>
    <property type="project" value="InterPro"/>
</dbReference>
<dbReference type="GO" id="GO:0004867">
    <property type="term" value="F:serine-type endopeptidase inhibitor activity"/>
    <property type="evidence" value="ECO:0007669"/>
    <property type="project" value="UniProtKB-KW"/>
</dbReference>
<dbReference type="EMBL" id="MU091284">
    <property type="protein sequence ID" value="KAF7847091.1"/>
    <property type="molecule type" value="Genomic_DNA"/>
</dbReference>
<dbReference type="AlphaFoldDB" id="A0A8T0CHG3"/>
<evidence type="ECO:0000256" key="2">
    <source>
        <dbReference type="ARBA" id="ARBA00022690"/>
    </source>
</evidence>
<dbReference type="InterPro" id="IPR000864">
    <property type="entry name" value="Prot_inh_pot1"/>
</dbReference>
<dbReference type="OrthoDB" id="10013825at2759"/>
<dbReference type="Gene3D" id="3.30.10.10">
    <property type="entry name" value="Trypsin Inhibitor V, subunit A"/>
    <property type="match status" value="1"/>
</dbReference>
<evidence type="ECO:0000313" key="4">
    <source>
        <dbReference type="EMBL" id="KAF7847091.1"/>
    </source>
</evidence>
<keyword evidence="5" id="KW-1185">Reference proteome</keyword>
<dbReference type="PANTHER" id="PTHR33091:SF44">
    <property type="entry name" value="SERINE PROTEASE INHIBITOR POTATO INHIBITOR I-TYPE FAMILY PROTEIN"/>
    <property type="match status" value="1"/>
</dbReference>
<dbReference type="Pfam" id="PF00280">
    <property type="entry name" value="potato_inhibit"/>
    <property type="match status" value="1"/>
</dbReference>
<reference evidence="4" key="1">
    <citation type="submission" date="2020-05" db="EMBL/GenBank/DDBJ databases">
        <title>WGS assembly of Corymbia citriodora subspecies variegata.</title>
        <authorList>
            <person name="Barry K."/>
            <person name="Hundley H."/>
            <person name="Shu S."/>
            <person name="Jenkins J."/>
            <person name="Grimwood J."/>
            <person name="Baten A."/>
        </authorList>
    </citation>
    <scope>NUCLEOTIDE SEQUENCE</scope>
    <source>
        <strain evidence="4">CV2-018</strain>
    </source>
</reference>
<accession>A0A8T0CHG3</accession>
<organism evidence="4 5">
    <name type="scientific">Corymbia citriodora subsp. variegata</name>
    <dbReference type="NCBI Taxonomy" id="360336"/>
    <lineage>
        <taxon>Eukaryota</taxon>
        <taxon>Viridiplantae</taxon>
        <taxon>Streptophyta</taxon>
        <taxon>Embryophyta</taxon>
        <taxon>Tracheophyta</taxon>
        <taxon>Spermatophyta</taxon>
        <taxon>Magnoliopsida</taxon>
        <taxon>eudicotyledons</taxon>
        <taxon>Gunneridae</taxon>
        <taxon>Pentapetalae</taxon>
        <taxon>rosids</taxon>
        <taxon>malvids</taxon>
        <taxon>Myrtales</taxon>
        <taxon>Myrtaceae</taxon>
        <taxon>Myrtoideae</taxon>
        <taxon>Eucalypteae</taxon>
        <taxon>Corymbia</taxon>
    </lineage>
</organism>
<evidence type="ECO:0000313" key="5">
    <source>
        <dbReference type="Proteomes" id="UP000806378"/>
    </source>
</evidence>
<dbReference type="Proteomes" id="UP000806378">
    <property type="component" value="Unassembled WGS sequence"/>
</dbReference>
<proteinExistence type="inferred from homology"/>